<feature type="domain" description="ABC1 atypical kinase-like" evidence="6">
    <location>
        <begin position="475"/>
        <end position="715"/>
    </location>
</feature>
<dbReference type="InterPro" id="IPR051409">
    <property type="entry name" value="Atypical_kinase_ADCK"/>
</dbReference>
<comment type="similarity">
    <text evidence="1">Belongs to the protein kinase superfamily. ADCK protein kinase family.</text>
</comment>
<keyword evidence="4" id="KW-0067">ATP-binding</keyword>
<feature type="compositionally biased region" description="Basic and acidic residues" evidence="5">
    <location>
        <begin position="89"/>
        <end position="112"/>
    </location>
</feature>
<evidence type="ECO:0000259" key="6">
    <source>
        <dbReference type="Pfam" id="PF03109"/>
    </source>
</evidence>
<dbReference type="PANTHER" id="PTHR43851">
    <property type="match status" value="1"/>
</dbReference>
<dbReference type="InterPro" id="IPR034646">
    <property type="entry name" value="ADCK3_dom"/>
</dbReference>
<dbReference type="EMBL" id="MU004202">
    <property type="protein sequence ID" value="KAF2488578.1"/>
    <property type="molecule type" value="Genomic_DNA"/>
</dbReference>
<feature type="compositionally biased region" description="Basic and acidic residues" evidence="5">
    <location>
        <begin position="190"/>
        <end position="209"/>
    </location>
</feature>
<evidence type="ECO:0000313" key="8">
    <source>
        <dbReference type="Proteomes" id="UP000799750"/>
    </source>
</evidence>
<evidence type="ECO:0000313" key="7">
    <source>
        <dbReference type="EMBL" id="KAF2488578.1"/>
    </source>
</evidence>
<name>A0A6A6Q800_9PEZI</name>
<evidence type="ECO:0000256" key="3">
    <source>
        <dbReference type="ARBA" id="ARBA00022741"/>
    </source>
</evidence>
<dbReference type="SUPFAM" id="SSF56112">
    <property type="entry name" value="Protein kinase-like (PK-like)"/>
    <property type="match status" value="1"/>
</dbReference>
<evidence type="ECO:0000256" key="1">
    <source>
        <dbReference type="ARBA" id="ARBA00009670"/>
    </source>
</evidence>
<feature type="region of interest" description="Disordered" evidence="5">
    <location>
        <begin position="62"/>
        <end position="234"/>
    </location>
</feature>
<dbReference type="GO" id="GO:0016740">
    <property type="term" value="F:transferase activity"/>
    <property type="evidence" value="ECO:0007669"/>
    <property type="project" value="UniProtKB-KW"/>
</dbReference>
<dbReference type="OrthoDB" id="201153at2759"/>
<keyword evidence="2" id="KW-0808">Transferase</keyword>
<reference evidence="7" key="1">
    <citation type="journal article" date="2020" name="Stud. Mycol.">
        <title>101 Dothideomycetes genomes: a test case for predicting lifestyles and emergence of pathogens.</title>
        <authorList>
            <person name="Haridas S."/>
            <person name="Albert R."/>
            <person name="Binder M."/>
            <person name="Bloem J."/>
            <person name="Labutti K."/>
            <person name="Salamov A."/>
            <person name="Andreopoulos B."/>
            <person name="Baker S."/>
            <person name="Barry K."/>
            <person name="Bills G."/>
            <person name="Bluhm B."/>
            <person name="Cannon C."/>
            <person name="Castanera R."/>
            <person name="Culley D."/>
            <person name="Daum C."/>
            <person name="Ezra D."/>
            <person name="Gonzalez J."/>
            <person name="Henrissat B."/>
            <person name="Kuo A."/>
            <person name="Liang C."/>
            <person name="Lipzen A."/>
            <person name="Lutzoni F."/>
            <person name="Magnuson J."/>
            <person name="Mondo S."/>
            <person name="Nolan M."/>
            <person name="Ohm R."/>
            <person name="Pangilinan J."/>
            <person name="Park H.-J."/>
            <person name="Ramirez L."/>
            <person name="Alfaro M."/>
            <person name="Sun H."/>
            <person name="Tritt A."/>
            <person name="Yoshinaga Y."/>
            <person name="Zwiers L.-H."/>
            <person name="Turgeon B."/>
            <person name="Goodwin S."/>
            <person name="Spatafora J."/>
            <person name="Crous P."/>
            <person name="Grigoriev I."/>
        </authorList>
    </citation>
    <scope>NUCLEOTIDE SEQUENCE</scope>
    <source>
        <strain evidence="7">CBS 269.34</strain>
    </source>
</reference>
<dbReference type="InterPro" id="IPR011009">
    <property type="entry name" value="Kinase-like_dom_sf"/>
</dbReference>
<gene>
    <name evidence="7" type="ORF">BU16DRAFT_568106</name>
</gene>
<feature type="compositionally biased region" description="Basic and acidic residues" evidence="5">
    <location>
        <begin position="221"/>
        <end position="234"/>
    </location>
</feature>
<dbReference type="GO" id="GO:0006744">
    <property type="term" value="P:ubiquinone biosynthetic process"/>
    <property type="evidence" value="ECO:0007669"/>
    <property type="project" value="TreeGrafter"/>
</dbReference>
<evidence type="ECO:0000256" key="4">
    <source>
        <dbReference type="ARBA" id="ARBA00022840"/>
    </source>
</evidence>
<dbReference type="Proteomes" id="UP000799750">
    <property type="component" value="Unassembled WGS sequence"/>
</dbReference>
<evidence type="ECO:0000256" key="2">
    <source>
        <dbReference type="ARBA" id="ARBA00022679"/>
    </source>
</evidence>
<dbReference type="InterPro" id="IPR004147">
    <property type="entry name" value="ABC1_dom"/>
</dbReference>
<organism evidence="7 8">
    <name type="scientific">Lophium mytilinum</name>
    <dbReference type="NCBI Taxonomy" id="390894"/>
    <lineage>
        <taxon>Eukaryota</taxon>
        <taxon>Fungi</taxon>
        <taxon>Dikarya</taxon>
        <taxon>Ascomycota</taxon>
        <taxon>Pezizomycotina</taxon>
        <taxon>Dothideomycetes</taxon>
        <taxon>Pleosporomycetidae</taxon>
        <taxon>Mytilinidiales</taxon>
        <taxon>Mytilinidiaceae</taxon>
        <taxon>Lophium</taxon>
    </lineage>
</organism>
<dbReference type="PANTHER" id="PTHR43851:SF3">
    <property type="entry name" value="COENZYME Q8"/>
    <property type="match status" value="1"/>
</dbReference>
<protein>
    <submittedName>
        <fullName evidence="7">Ubiquinone biosynthesis protein-like protein coq-8</fullName>
    </submittedName>
</protein>
<proteinExistence type="inferred from homology"/>
<dbReference type="AlphaFoldDB" id="A0A6A6Q800"/>
<keyword evidence="8" id="KW-1185">Reference proteome</keyword>
<feature type="compositionally biased region" description="Basic and acidic residues" evidence="5">
    <location>
        <begin position="161"/>
        <end position="170"/>
    </location>
</feature>
<dbReference type="GO" id="GO:0005524">
    <property type="term" value="F:ATP binding"/>
    <property type="evidence" value="ECO:0007669"/>
    <property type="project" value="UniProtKB-KW"/>
</dbReference>
<keyword evidence="3" id="KW-0547">Nucleotide-binding</keyword>
<keyword evidence="7" id="KW-0830">Ubiquinone</keyword>
<sequence>MAGRRLIDAAKLYNASKSVAKQHVNLRSQQLDAFNKTSTLAKAVKNQTDRITLTAKAAIALSQRFNEPPPSYTKSTTSDENPPAQDGNIARKEMVNGEWVRKDVKRESEQGHQHYRSGQSTQAEPPAEDELEVKQEEAQQPPLPDGTIPIPSKTPGLTSGEARRLQREFESQIPARAGEVQPSSGSATEKLSEGHDRDVFYDRSVETKPEYSSLPRSKIPKHTEDTQATDEHVQDGNLNQDVFYATPQRAQQEAQKDHIPQQAAVPEQDQVPEGINTDVFRTTRVAKMLGGNPYKDRRSLDLKGARKAPIDHTKLASGIDQATFNVRTSQETKPTEPEQALGSTQAIAEKEMHDFASELAKNAEVASTPMSEVTLDEKAPYELRQSRVPSSRFGRLWQYGGLATSMAFGAVGESLRRVTGTAAATGGSLMLSPGNMEILVAKLSRMRGAALKLGQMISFQDIKMLPPPIHEVLQRVQDSADYMPASQRDKVLVDNLGPNWRDLFSSFDEVPIAAASIGQVHKAVLRSTDQTVAVKVQYPGVASSISSDLSNLSILLTASRLLPKGLYLDKTIANARTELGWECDYAREAECQTRFHDLLADDAEVFSVPAVVTSASGPAVLTAEYMSGVGVTKITTLSQDQRDFIGTHILRLCLREICEFHFMQTDPNWTNFLYNEKTHKIELLDFGASRDFPDEFIDPYVRILQAAAREDKPLIHDLSLTLGYLTGGESPAMLEAHTQSVLTLAEPFMETGPEVYDFRDQTITDRVRSFIPVMVRERLSPPPEETYSLHRKLSGAFLMCARLGAQVRCRELFERAVEAHEGGKKMGGEKGFVP</sequence>
<dbReference type="Pfam" id="PF03109">
    <property type="entry name" value="ABC1"/>
    <property type="match status" value="1"/>
</dbReference>
<evidence type="ECO:0000256" key="5">
    <source>
        <dbReference type="SAM" id="MobiDB-lite"/>
    </source>
</evidence>
<accession>A0A6A6Q800</accession>
<dbReference type="CDD" id="cd13970">
    <property type="entry name" value="ABC1_ADCK3"/>
    <property type="match status" value="1"/>
</dbReference>